<dbReference type="PIRSF" id="PIRSF004930">
    <property type="entry name" value="Tln_factor_SUA5"/>
    <property type="match status" value="1"/>
</dbReference>
<dbReference type="GO" id="GO:0005524">
    <property type="term" value="F:ATP binding"/>
    <property type="evidence" value="ECO:0007669"/>
    <property type="project" value="UniProtKB-UniRule"/>
</dbReference>
<dbReference type="Gene3D" id="3.40.50.11030">
    <property type="entry name" value="Threonylcarbamoyl-AMP synthase, C-terminal domain"/>
    <property type="match status" value="1"/>
</dbReference>
<feature type="binding site" evidence="14">
    <location>
        <position position="120"/>
    </location>
    <ligand>
        <name>ATP</name>
        <dbReference type="ChEBI" id="CHEBI:30616"/>
    </ligand>
</feature>
<proteinExistence type="inferred from homology"/>
<dbReference type="Proteomes" id="UP000243739">
    <property type="component" value="Unassembled WGS sequence"/>
</dbReference>
<evidence type="ECO:0000256" key="13">
    <source>
        <dbReference type="PIRNR" id="PIRNR004930"/>
    </source>
</evidence>
<comment type="catalytic activity">
    <reaction evidence="12 13">
        <text>L-threonine + hydrogencarbonate + ATP = L-threonylcarbamoyladenylate + diphosphate + H2O</text>
        <dbReference type="Rhea" id="RHEA:36407"/>
        <dbReference type="ChEBI" id="CHEBI:15377"/>
        <dbReference type="ChEBI" id="CHEBI:17544"/>
        <dbReference type="ChEBI" id="CHEBI:30616"/>
        <dbReference type="ChEBI" id="CHEBI:33019"/>
        <dbReference type="ChEBI" id="CHEBI:57926"/>
        <dbReference type="ChEBI" id="CHEBI:73682"/>
        <dbReference type="EC" id="2.7.7.87"/>
    </reaction>
</comment>
<evidence type="ECO:0000256" key="7">
    <source>
        <dbReference type="ARBA" id="ARBA00022694"/>
    </source>
</evidence>
<dbReference type="SUPFAM" id="SSF55821">
    <property type="entry name" value="YrdC/RibB"/>
    <property type="match status" value="1"/>
</dbReference>
<dbReference type="PANTHER" id="PTHR17490:SF16">
    <property type="entry name" value="THREONYLCARBAMOYL-AMP SYNTHASE"/>
    <property type="match status" value="1"/>
</dbReference>
<evidence type="ECO:0000313" key="17">
    <source>
        <dbReference type="Proteomes" id="UP000243739"/>
    </source>
</evidence>
<keyword evidence="10 13" id="KW-0067">ATP-binding</keyword>
<reference evidence="16 17" key="1">
    <citation type="submission" date="2016-09" db="EMBL/GenBank/DDBJ databases">
        <title>Draft genome sequence for the type strain of Vulcanibacillus modesticaldus BR, a strictly anaerobic, moderately thermophilic, and nitrate-reducing bacterium from deep sea-hydrothermal vents of the Mid-Atlantic Ridge.</title>
        <authorList>
            <person name="Abin C.A."/>
            <person name="Hollibaugh J.T."/>
        </authorList>
    </citation>
    <scope>NUCLEOTIDE SEQUENCE [LARGE SCALE GENOMIC DNA]</scope>
    <source>
        <strain evidence="16 17">BR</strain>
    </source>
</reference>
<dbReference type="AlphaFoldDB" id="A0A1D2YVX4"/>
<dbReference type="FunFam" id="3.90.870.10:FF:000008">
    <property type="entry name" value="Threonylcarbamoyl-AMP synthase"/>
    <property type="match status" value="1"/>
</dbReference>
<keyword evidence="7 13" id="KW-0819">tRNA processing</keyword>
<feature type="domain" description="YrdC-like" evidence="15">
    <location>
        <begin position="16"/>
        <end position="202"/>
    </location>
</feature>
<dbReference type="Gene3D" id="3.90.870.10">
    <property type="entry name" value="DHBP synthase"/>
    <property type="match status" value="1"/>
</dbReference>
<evidence type="ECO:0000256" key="4">
    <source>
        <dbReference type="ARBA" id="ARBA00015492"/>
    </source>
</evidence>
<dbReference type="OrthoDB" id="9814580at2"/>
<dbReference type="GO" id="GO:0061710">
    <property type="term" value="F:L-threonylcarbamoyladenylate synthase"/>
    <property type="evidence" value="ECO:0007669"/>
    <property type="project" value="UniProtKB-EC"/>
</dbReference>
<evidence type="ECO:0000256" key="12">
    <source>
        <dbReference type="ARBA" id="ARBA00048366"/>
    </source>
</evidence>
<feature type="binding site" evidence="14">
    <location>
        <position position="154"/>
    </location>
    <ligand>
        <name>ATP</name>
        <dbReference type="ChEBI" id="CHEBI:30616"/>
    </ligand>
</feature>
<evidence type="ECO:0000256" key="10">
    <source>
        <dbReference type="ARBA" id="ARBA00022840"/>
    </source>
</evidence>
<dbReference type="NCBIfam" id="TIGR00057">
    <property type="entry name" value="L-threonylcarbamoyladenylate synthase"/>
    <property type="match status" value="1"/>
</dbReference>
<evidence type="ECO:0000256" key="3">
    <source>
        <dbReference type="ARBA" id="ARBA00012584"/>
    </source>
</evidence>
<feature type="binding site" evidence="14">
    <location>
        <position position="65"/>
    </location>
    <ligand>
        <name>ATP</name>
        <dbReference type="ChEBI" id="CHEBI:30616"/>
    </ligand>
</feature>
<feature type="binding site" evidence="14">
    <location>
        <position position="198"/>
    </location>
    <ligand>
        <name>ATP</name>
        <dbReference type="ChEBI" id="CHEBI:30616"/>
    </ligand>
</feature>
<keyword evidence="6 13" id="KW-0808">Transferase</keyword>
<dbReference type="InterPro" id="IPR038385">
    <property type="entry name" value="Sua5/YwlC_C"/>
</dbReference>
<dbReference type="GO" id="GO:0003725">
    <property type="term" value="F:double-stranded RNA binding"/>
    <property type="evidence" value="ECO:0007669"/>
    <property type="project" value="UniProtKB-UniRule"/>
</dbReference>
<dbReference type="Pfam" id="PF03481">
    <property type="entry name" value="Sua5_C"/>
    <property type="match status" value="1"/>
</dbReference>
<name>A0A1D2YVX4_9BACI</name>
<dbReference type="GO" id="GO:0006450">
    <property type="term" value="P:regulation of translational fidelity"/>
    <property type="evidence" value="ECO:0007669"/>
    <property type="project" value="TreeGrafter"/>
</dbReference>
<feature type="binding site" evidence="14">
    <location>
        <position position="38"/>
    </location>
    <ligand>
        <name>L-threonine</name>
        <dbReference type="ChEBI" id="CHEBI:57926"/>
    </ligand>
</feature>
<evidence type="ECO:0000256" key="11">
    <source>
        <dbReference type="ARBA" id="ARBA00029774"/>
    </source>
</evidence>
<dbReference type="GO" id="GO:0000049">
    <property type="term" value="F:tRNA binding"/>
    <property type="evidence" value="ECO:0007669"/>
    <property type="project" value="TreeGrafter"/>
</dbReference>
<feature type="binding site" evidence="14">
    <location>
        <position position="70"/>
    </location>
    <ligand>
        <name>L-threonine</name>
        <dbReference type="ChEBI" id="CHEBI:57926"/>
    </ligand>
</feature>
<gene>
    <name evidence="16" type="ORF">BHF71_01340</name>
</gene>
<feature type="binding site" evidence="14">
    <location>
        <position position="184"/>
    </location>
    <ligand>
        <name>L-threonine</name>
        <dbReference type="ChEBI" id="CHEBI:57926"/>
    </ligand>
</feature>
<dbReference type="PROSITE" id="PS51163">
    <property type="entry name" value="YRDC"/>
    <property type="match status" value="1"/>
</dbReference>
<dbReference type="InterPro" id="IPR017945">
    <property type="entry name" value="DHBP_synth_RibB-like_a/b_dom"/>
</dbReference>
<comment type="function">
    <text evidence="13">Required for the formation of a threonylcarbamoyl group on adenosine at position 37 (t(6)A37) in tRNAs that read codons beginning with adenine.</text>
</comment>
<dbReference type="PANTHER" id="PTHR17490">
    <property type="entry name" value="SUA5"/>
    <property type="match status" value="1"/>
</dbReference>
<dbReference type="FunFam" id="3.40.50.11030:FF:000001">
    <property type="entry name" value="Threonylcarbamoyl-AMP synthase"/>
    <property type="match status" value="1"/>
</dbReference>
<comment type="subcellular location">
    <subcellularLocation>
        <location evidence="1 13">Cytoplasm</location>
    </subcellularLocation>
</comment>
<keyword evidence="17" id="KW-1185">Reference proteome</keyword>
<dbReference type="InterPro" id="IPR005145">
    <property type="entry name" value="Sua5_C"/>
</dbReference>
<evidence type="ECO:0000313" key="16">
    <source>
        <dbReference type="EMBL" id="OEF99888.1"/>
    </source>
</evidence>
<feature type="binding site" evidence="14">
    <location>
        <position position="61"/>
    </location>
    <ligand>
        <name>ATP</name>
        <dbReference type="ChEBI" id="CHEBI:30616"/>
    </ligand>
</feature>
<evidence type="ECO:0000256" key="14">
    <source>
        <dbReference type="PIRSR" id="PIRSR004930-1"/>
    </source>
</evidence>
<evidence type="ECO:0000259" key="15">
    <source>
        <dbReference type="PROSITE" id="PS51163"/>
    </source>
</evidence>
<dbReference type="GO" id="GO:0005737">
    <property type="term" value="C:cytoplasm"/>
    <property type="evidence" value="ECO:0007669"/>
    <property type="project" value="UniProtKB-SubCell"/>
</dbReference>
<evidence type="ECO:0000256" key="8">
    <source>
        <dbReference type="ARBA" id="ARBA00022695"/>
    </source>
</evidence>
<dbReference type="EMBL" id="MIJF01000013">
    <property type="protein sequence ID" value="OEF99888.1"/>
    <property type="molecule type" value="Genomic_DNA"/>
</dbReference>
<dbReference type="EC" id="2.7.7.87" evidence="3 13"/>
<dbReference type="GO" id="GO:0008033">
    <property type="term" value="P:tRNA processing"/>
    <property type="evidence" value="ECO:0007669"/>
    <property type="project" value="UniProtKB-KW"/>
</dbReference>
<feature type="binding site" evidence="14">
    <location>
        <position position="144"/>
    </location>
    <ligand>
        <name>ATP</name>
        <dbReference type="ChEBI" id="CHEBI:30616"/>
    </ligand>
</feature>
<comment type="caution">
    <text evidence="16">The sequence shown here is derived from an EMBL/GenBank/DDBJ whole genome shotgun (WGS) entry which is preliminary data.</text>
</comment>
<dbReference type="InterPro" id="IPR006070">
    <property type="entry name" value="Sua5-like_dom"/>
</dbReference>
<sequence length="349" mass="38322">MTTMFWKLPHQVDIKHPDIVEIAKRLRQGEIIAFPTETVYGLGANALDAKAVAKIFVAKGRPSDNPLIVHIATMEQLALLVEEIDENSRKLIEHFWPGPLTIIFKKKEMVSELVTAGLNTVAVRMPNHPIALTIIEAANLPIAAPSANRSGKPSPTTAEHVFNDLNGKIDGIVDGGPTGVGVESTVIDLTGDVPMVLRPGGVTIEELQEVLGEVKLDPAIVGQKEQPRSPGMKYRHYAPTGEMWIVKGDDREIIKKINSLIKEKSLIGKKVGILTTNDHRESFQEADLILAYGTKDNLYPLAEHLYEALRIFDLNGIDYILAEAVEEKGIGLAIMNRLKKAAGEKFIQI</sequence>
<dbReference type="InterPro" id="IPR010923">
    <property type="entry name" value="T(6)A37_SUA5"/>
</dbReference>
<evidence type="ECO:0000256" key="1">
    <source>
        <dbReference type="ARBA" id="ARBA00004496"/>
    </source>
</evidence>
<dbReference type="Pfam" id="PF01300">
    <property type="entry name" value="Sua5_yciO_yrdC"/>
    <property type="match status" value="1"/>
</dbReference>
<protein>
    <recommendedName>
        <fullName evidence="4 13">Threonylcarbamoyl-AMP synthase</fullName>
        <shortName evidence="13">TC-AMP synthase</shortName>
        <ecNumber evidence="3 13">2.7.7.87</ecNumber>
    </recommendedName>
    <alternativeName>
        <fullName evidence="11 13">L-threonylcarbamoyladenylate synthase</fullName>
    </alternativeName>
</protein>
<organism evidence="16 17">
    <name type="scientific">Vulcanibacillus modesticaldus</name>
    <dbReference type="NCBI Taxonomy" id="337097"/>
    <lineage>
        <taxon>Bacteria</taxon>
        <taxon>Bacillati</taxon>
        <taxon>Bacillota</taxon>
        <taxon>Bacilli</taxon>
        <taxon>Bacillales</taxon>
        <taxon>Bacillaceae</taxon>
        <taxon>Vulcanibacillus</taxon>
    </lineage>
</organism>
<feature type="binding site" evidence="14">
    <location>
        <position position="146"/>
    </location>
    <ligand>
        <name>ATP</name>
        <dbReference type="ChEBI" id="CHEBI:30616"/>
    </ligand>
</feature>
<keyword evidence="8 13" id="KW-0548">Nucleotidyltransferase</keyword>
<evidence type="ECO:0000256" key="9">
    <source>
        <dbReference type="ARBA" id="ARBA00022741"/>
    </source>
</evidence>
<dbReference type="STRING" id="337097.BHF71_01340"/>
<feature type="binding site" evidence="14">
    <location>
        <position position="237"/>
    </location>
    <ligand>
        <name>ATP</name>
        <dbReference type="ChEBI" id="CHEBI:30616"/>
    </ligand>
</feature>
<comment type="similarity">
    <text evidence="2 13">Belongs to the SUA5 family.</text>
</comment>
<evidence type="ECO:0000256" key="2">
    <source>
        <dbReference type="ARBA" id="ARBA00007663"/>
    </source>
</evidence>
<feature type="binding site" evidence="14">
    <location>
        <position position="124"/>
    </location>
    <ligand>
        <name>L-threonine</name>
        <dbReference type="ChEBI" id="CHEBI:57926"/>
    </ligand>
</feature>
<evidence type="ECO:0000256" key="5">
    <source>
        <dbReference type="ARBA" id="ARBA00022490"/>
    </source>
</evidence>
<evidence type="ECO:0000256" key="6">
    <source>
        <dbReference type="ARBA" id="ARBA00022679"/>
    </source>
</evidence>
<accession>A0A1D2YVX4</accession>
<dbReference type="InterPro" id="IPR050156">
    <property type="entry name" value="TC-AMP_synthase_SUA5"/>
</dbReference>
<keyword evidence="9 13" id="KW-0547">Nucleotide-binding</keyword>
<keyword evidence="5 13" id="KW-0963">Cytoplasm</keyword>